<evidence type="ECO:0000313" key="1">
    <source>
        <dbReference type="EMBL" id="MCJ8749958.1"/>
    </source>
</evidence>
<keyword evidence="2" id="KW-1185">Reference proteome</keyword>
<gene>
    <name evidence="1" type="ORF">PDJAM_G00193510</name>
</gene>
<dbReference type="Proteomes" id="UP000830395">
    <property type="component" value="Chromosome 30"/>
</dbReference>
<organism evidence="1 2">
    <name type="scientific">Pangasius djambal</name>
    <dbReference type="NCBI Taxonomy" id="1691987"/>
    <lineage>
        <taxon>Eukaryota</taxon>
        <taxon>Metazoa</taxon>
        <taxon>Chordata</taxon>
        <taxon>Craniata</taxon>
        <taxon>Vertebrata</taxon>
        <taxon>Euteleostomi</taxon>
        <taxon>Actinopterygii</taxon>
        <taxon>Neopterygii</taxon>
        <taxon>Teleostei</taxon>
        <taxon>Ostariophysi</taxon>
        <taxon>Siluriformes</taxon>
        <taxon>Pangasiidae</taxon>
        <taxon>Pangasius</taxon>
    </lineage>
</organism>
<reference evidence="1" key="1">
    <citation type="submission" date="2020-02" db="EMBL/GenBank/DDBJ databases">
        <title>Genome sequencing of the panga catfish, Pangasius djambal.</title>
        <authorList>
            <person name="Wen M."/>
            <person name="Zahm M."/>
            <person name="Roques C."/>
            <person name="Cabau C."/>
            <person name="Klopp C."/>
            <person name="Donnadieu C."/>
            <person name="Jouanno E."/>
            <person name="Avarre J.-C."/>
            <person name="Campet M."/>
            <person name="Ha T."/>
            <person name="Dugue R."/>
            <person name="Lampietro C."/>
            <person name="Louis A."/>
            <person name="Herpin A."/>
            <person name="Echchiki A."/>
            <person name="Berthelot C."/>
            <person name="Parey E."/>
            <person name="Roest-Crollius H."/>
            <person name="Braasch I."/>
            <person name="Postlethwait J.H."/>
            <person name="Bobe J."/>
            <person name="Montfort J."/>
            <person name="Bouchez O."/>
            <person name="Begum T."/>
            <person name="Schartl M."/>
            <person name="Gustiano R."/>
            <person name="Guiguen Y."/>
        </authorList>
    </citation>
    <scope>NUCLEOTIDE SEQUENCE</scope>
    <source>
        <strain evidence="1">Pdj_M5554</strain>
    </source>
</reference>
<proteinExistence type="predicted"/>
<name>A0ACC5ZQ96_9TELE</name>
<dbReference type="EMBL" id="CM041004">
    <property type="protein sequence ID" value="MCJ8749958.1"/>
    <property type="molecule type" value="Genomic_DNA"/>
</dbReference>
<accession>A0ACC5ZQ96</accession>
<comment type="caution">
    <text evidence="1">The sequence shown here is derived from an EMBL/GenBank/DDBJ whole genome shotgun (WGS) entry which is preliminary data.</text>
</comment>
<evidence type="ECO:0000313" key="2">
    <source>
        <dbReference type="Proteomes" id="UP000830395"/>
    </source>
</evidence>
<protein>
    <submittedName>
        <fullName evidence="1">Uncharacterized protein</fullName>
    </submittedName>
</protein>
<sequence length="66" mass="7091">MASAVHAEHRRVTSSQGIGGDSGSRRVRCSDRALALESAHFLELQEAALAPRPANQNNTNNMDETS</sequence>